<evidence type="ECO:0000313" key="2">
    <source>
        <dbReference type="Proteomes" id="UP001595477"/>
    </source>
</evidence>
<organism evidence="1 2">
    <name type="scientific">Alteromonas oceani</name>
    <dbReference type="NCBI Taxonomy" id="2071609"/>
    <lineage>
        <taxon>Bacteria</taxon>
        <taxon>Pseudomonadati</taxon>
        <taxon>Pseudomonadota</taxon>
        <taxon>Gammaproteobacteria</taxon>
        <taxon>Alteromonadales</taxon>
        <taxon>Alteromonadaceae</taxon>
        <taxon>Alteromonas/Salinimonas group</taxon>
        <taxon>Alteromonas</taxon>
    </lineage>
</organism>
<proteinExistence type="predicted"/>
<keyword evidence="2" id="KW-1185">Reference proteome</keyword>
<sequence>MSLQLNFSNITTPLDSRFTQFLSALLRQECADDAKHMELVFQFPDFEDGISDIFLLHTRAAEGSTHLIEKLYCIRETKQERFVWAYIGSGGDLDSPLVLHHGKELKSVDEVLHYWQSKTLTNINNQNIDIDVNLAAIEEANKVALHLAG</sequence>
<name>A0ABV7JYZ8_9ALTE</name>
<dbReference type="RefSeq" id="WP_123323869.1">
    <property type="nucleotide sequence ID" value="NZ_JBHRSX010000069.1"/>
</dbReference>
<dbReference type="Proteomes" id="UP001595477">
    <property type="component" value="Unassembled WGS sequence"/>
</dbReference>
<accession>A0ABV7JYZ8</accession>
<dbReference type="EMBL" id="JBHRSX010000069">
    <property type="protein sequence ID" value="MFC3203229.1"/>
    <property type="molecule type" value="Genomic_DNA"/>
</dbReference>
<comment type="caution">
    <text evidence="1">The sequence shown here is derived from an EMBL/GenBank/DDBJ whole genome shotgun (WGS) entry which is preliminary data.</text>
</comment>
<evidence type="ECO:0000313" key="1">
    <source>
        <dbReference type="EMBL" id="MFC3203229.1"/>
    </source>
</evidence>
<gene>
    <name evidence="1" type="ORF">ACFOEW_15565</name>
</gene>
<protein>
    <submittedName>
        <fullName evidence="1">Uncharacterized protein</fullName>
    </submittedName>
</protein>
<reference evidence="2" key="1">
    <citation type="journal article" date="2019" name="Int. J. Syst. Evol. Microbiol.">
        <title>The Global Catalogue of Microorganisms (GCM) 10K type strain sequencing project: providing services to taxonomists for standard genome sequencing and annotation.</title>
        <authorList>
            <consortium name="The Broad Institute Genomics Platform"/>
            <consortium name="The Broad Institute Genome Sequencing Center for Infectious Disease"/>
            <person name="Wu L."/>
            <person name="Ma J."/>
        </authorList>
    </citation>
    <scope>NUCLEOTIDE SEQUENCE [LARGE SCALE GENOMIC DNA]</scope>
    <source>
        <strain evidence="2">KCTC 52449</strain>
    </source>
</reference>